<gene>
    <name evidence="1" type="ORF">IPOD504_LOCUS11273</name>
</gene>
<organism evidence="1 2">
    <name type="scientific">Iphiclides podalirius</name>
    <name type="common">scarce swallowtail</name>
    <dbReference type="NCBI Taxonomy" id="110791"/>
    <lineage>
        <taxon>Eukaryota</taxon>
        <taxon>Metazoa</taxon>
        <taxon>Ecdysozoa</taxon>
        <taxon>Arthropoda</taxon>
        <taxon>Hexapoda</taxon>
        <taxon>Insecta</taxon>
        <taxon>Pterygota</taxon>
        <taxon>Neoptera</taxon>
        <taxon>Endopterygota</taxon>
        <taxon>Lepidoptera</taxon>
        <taxon>Glossata</taxon>
        <taxon>Ditrysia</taxon>
        <taxon>Papilionoidea</taxon>
        <taxon>Papilionidae</taxon>
        <taxon>Papilioninae</taxon>
        <taxon>Iphiclides</taxon>
    </lineage>
</organism>
<sequence>MERPARERLLTARNERMMLSCLAQSTPAKPAHLASITTPFSVTISGRLAPRDRKALRSQRFVYPRTRVDSRAATLKRPTALTVALALSRHSGRRRKGREM</sequence>
<evidence type="ECO:0000313" key="1">
    <source>
        <dbReference type="EMBL" id="CAH2061020.1"/>
    </source>
</evidence>
<dbReference type="Proteomes" id="UP000837857">
    <property type="component" value="Chromosome 27"/>
</dbReference>
<feature type="non-terminal residue" evidence="1">
    <location>
        <position position="1"/>
    </location>
</feature>
<keyword evidence="2" id="KW-1185">Reference proteome</keyword>
<reference evidence="1" key="1">
    <citation type="submission" date="2022-03" db="EMBL/GenBank/DDBJ databases">
        <authorList>
            <person name="Martin H S."/>
        </authorList>
    </citation>
    <scope>NUCLEOTIDE SEQUENCE</scope>
</reference>
<dbReference type="EMBL" id="OW152839">
    <property type="protein sequence ID" value="CAH2061020.1"/>
    <property type="molecule type" value="Genomic_DNA"/>
</dbReference>
<name>A0ABN8ILI8_9NEOP</name>
<accession>A0ABN8ILI8</accession>
<evidence type="ECO:0000313" key="2">
    <source>
        <dbReference type="Proteomes" id="UP000837857"/>
    </source>
</evidence>
<proteinExistence type="predicted"/>
<protein>
    <submittedName>
        <fullName evidence="1">Uncharacterized protein</fullName>
    </submittedName>
</protein>